<organism evidence="2 3">
    <name type="scientific">Elysia crispata</name>
    <name type="common">lettuce slug</name>
    <dbReference type="NCBI Taxonomy" id="231223"/>
    <lineage>
        <taxon>Eukaryota</taxon>
        <taxon>Metazoa</taxon>
        <taxon>Spiralia</taxon>
        <taxon>Lophotrochozoa</taxon>
        <taxon>Mollusca</taxon>
        <taxon>Gastropoda</taxon>
        <taxon>Heterobranchia</taxon>
        <taxon>Euthyneura</taxon>
        <taxon>Panpulmonata</taxon>
        <taxon>Sacoglossa</taxon>
        <taxon>Placobranchoidea</taxon>
        <taxon>Plakobranchidae</taxon>
        <taxon>Elysia</taxon>
    </lineage>
</organism>
<feature type="region of interest" description="Disordered" evidence="1">
    <location>
        <begin position="105"/>
        <end position="129"/>
    </location>
</feature>
<evidence type="ECO:0000313" key="3">
    <source>
        <dbReference type="Proteomes" id="UP001283361"/>
    </source>
</evidence>
<evidence type="ECO:0000313" key="2">
    <source>
        <dbReference type="EMBL" id="KAK3795376.1"/>
    </source>
</evidence>
<protein>
    <submittedName>
        <fullName evidence="2">Uncharacterized protein</fullName>
    </submittedName>
</protein>
<gene>
    <name evidence="2" type="ORF">RRG08_000234</name>
</gene>
<evidence type="ECO:0000256" key="1">
    <source>
        <dbReference type="SAM" id="MobiDB-lite"/>
    </source>
</evidence>
<dbReference type="EMBL" id="JAWDGP010001067">
    <property type="protein sequence ID" value="KAK3795376.1"/>
    <property type="molecule type" value="Genomic_DNA"/>
</dbReference>
<accession>A0AAE1E5U5</accession>
<reference evidence="2" key="1">
    <citation type="journal article" date="2023" name="G3 (Bethesda)">
        <title>A reference genome for the long-term kleptoplast-retaining sea slug Elysia crispata morphotype clarki.</title>
        <authorList>
            <person name="Eastman K.E."/>
            <person name="Pendleton A.L."/>
            <person name="Shaikh M.A."/>
            <person name="Suttiyut T."/>
            <person name="Ogas R."/>
            <person name="Tomko P."/>
            <person name="Gavelis G."/>
            <person name="Widhalm J.R."/>
            <person name="Wisecaver J.H."/>
        </authorList>
    </citation>
    <scope>NUCLEOTIDE SEQUENCE</scope>
    <source>
        <strain evidence="2">ECLA1</strain>
    </source>
</reference>
<dbReference type="AlphaFoldDB" id="A0AAE1E5U5"/>
<name>A0AAE1E5U5_9GAST</name>
<comment type="caution">
    <text evidence="2">The sequence shown here is derived from an EMBL/GenBank/DDBJ whole genome shotgun (WGS) entry which is preliminary data.</text>
</comment>
<proteinExistence type="predicted"/>
<feature type="compositionally biased region" description="Basic and acidic residues" evidence="1">
    <location>
        <begin position="119"/>
        <end position="129"/>
    </location>
</feature>
<dbReference type="Proteomes" id="UP001283361">
    <property type="component" value="Unassembled WGS sequence"/>
</dbReference>
<keyword evidence="3" id="KW-1185">Reference proteome</keyword>
<sequence>MPQATKYPSRSEGIVKILLRKIFAREIVMVAPDRGDSLPYRIVAIGGGKHARRPRGLTIPEATLGATINRRDIHVEGGFAPSTWISPRFARGDIYDFEGGEAPSTFLVGEGTSPPKGGSWKEDSLPSNY</sequence>